<dbReference type="Proteomes" id="UP000801428">
    <property type="component" value="Unassembled WGS sequence"/>
</dbReference>
<feature type="signal peptide" evidence="1">
    <location>
        <begin position="1"/>
        <end position="19"/>
    </location>
</feature>
<sequence>MKTAIYVALVTAAAPAAWSLPASVTRQFKLPTCGAETCLASTNGTFVATGASNGTAPSDLGRICSLPQEDVTRYVQTVQPCIQRAKETNICTAGAIDQYKDVLKDVCARPEYNKEVHWA</sequence>
<dbReference type="AlphaFoldDB" id="A0A9P4TQ81"/>
<accession>A0A9P4TQ81</accession>
<evidence type="ECO:0000256" key="1">
    <source>
        <dbReference type="SAM" id="SignalP"/>
    </source>
</evidence>
<reference evidence="2" key="1">
    <citation type="submission" date="2019-04" db="EMBL/GenBank/DDBJ databases">
        <title>Sequencing of skin fungus with MAO and IRED activity.</title>
        <authorList>
            <person name="Marsaioli A.J."/>
            <person name="Bonatto J.M.C."/>
            <person name="Reis Junior O."/>
        </authorList>
    </citation>
    <scope>NUCLEOTIDE SEQUENCE</scope>
    <source>
        <strain evidence="2">30M1</strain>
    </source>
</reference>
<gene>
    <name evidence="2" type="ORF">E8E13_011559</name>
</gene>
<keyword evidence="1" id="KW-0732">Signal</keyword>
<name>A0A9P4TQ81_CURKU</name>
<feature type="chain" id="PRO_5040197625" evidence="1">
    <location>
        <begin position="20"/>
        <end position="119"/>
    </location>
</feature>
<evidence type="ECO:0000313" key="3">
    <source>
        <dbReference type="Proteomes" id="UP000801428"/>
    </source>
</evidence>
<organism evidence="2 3">
    <name type="scientific">Curvularia kusanoi</name>
    <name type="common">Cochliobolus kusanoi</name>
    <dbReference type="NCBI Taxonomy" id="90978"/>
    <lineage>
        <taxon>Eukaryota</taxon>
        <taxon>Fungi</taxon>
        <taxon>Dikarya</taxon>
        <taxon>Ascomycota</taxon>
        <taxon>Pezizomycotina</taxon>
        <taxon>Dothideomycetes</taxon>
        <taxon>Pleosporomycetidae</taxon>
        <taxon>Pleosporales</taxon>
        <taxon>Pleosporineae</taxon>
        <taxon>Pleosporaceae</taxon>
        <taxon>Curvularia</taxon>
    </lineage>
</organism>
<protein>
    <submittedName>
        <fullName evidence="2">Uncharacterized protein</fullName>
    </submittedName>
</protein>
<proteinExistence type="predicted"/>
<comment type="caution">
    <text evidence="2">The sequence shown here is derived from an EMBL/GenBank/DDBJ whole genome shotgun (WGS) entry which is preliminary data.</text>
</comment>
<dbReference type="OrthoDB" id="3747277at2759"/>
<dbReference type="EMBL" id="SWKU01000001">
    <property type="protein sequence ID" value="KAF3011176.1"/>
    <property type="molecule type" value="Genomic_DNA"/>
</dbReference>
<evidence type="ECO:0000313" key="2">
    <source>
        <dbReference type="EMBL" id="KAF3011176.1"/>
    </source>
</evidence>
<keyword evidence="3" id="KW-1185">Reference proteome</keyword>